<accession>A0ABW0K7X2</accession>
<comment type="caution">
    <text evidence="5">The sequence shown here is derived from an EMBL/GenBank/DDBJ whole genome shotgun (WGS) entry which is preliminary data.</text>
</comment>
<dbReference type="EMBL" id="JBHSMJ010000011">
    <property type="protein sequence ID" value="MFC5448787.1"/>
    <property type="molecule type" value="Genomic_DNA"/>
</dbReference>
<dbReference type="PANTHER" id="PTHR34984">
    <property type="entry name" value="CARBON STORAGE REGULATOR"/>
    <property type="match status" value="1"/>
</dbReference>
<dbReference type="InterPro" id="IPR036107">
    <property type="entry name" value="CsrA_sf"/>
</dbReference>
<gene>
    <name evidence="4 5" type="primary">csrA</name>
    <name evidence="5" type="ORF">ACFPOG_10970</name>
</gene>
<dbReference type="HAMAP" id="MF_00167">
    <property type="entry name" value="CsrA"/>
    <property type="match status" value="1"/>
</dbReference>
<keyword evidence="4" id="KW-0678">Repressor</keyword>
<keyword evidence="3 4" id="KW-0694">RNA-binding</keyword>
<comment type="subcellular location">
    <subcellularLocation>
        <location evidence="4">Cytoplasm</location>
    </subcellularLocation>
</comment>
<sequence length="77" mass="8651">MLILSRKKGQSIIINNQIEIIISSIDGEQVKVGIKAPNDINVLRKEVYEAVQESNKNALKANINLNELKNLPKINKK</sequence>
<evidence type="ECO:0000256" key="1">
    <source>
        <dbReference type="ARBA" id="ARBA00022490"/>
    </source>
</evidence>
<dbReference type="RefSeq" id="WP_270884558.1">
    <property type="nucleotide sequence ID" value="NZ_JAQFVF010000072.1"/>
</dbReference>
<dbReference type="PANTHER" id="PTHR34984:SF1">
    <property type="entry name" value="CARBON STORAGE REGULATOR"/>
    <property type="match status" value="1"/>
</dbReference>
<reference evidence="6" key="1">
    <citation type="journal article" date="2019" name="Int. J. Syst. Evol. Microbiol.">
        <title>The Global Catalogue of Microorganisms (GCM) 10K type strain sequencing project: providing services to taxonomists for standard genome sequencing and annotation.</title>
        <authorList>
            <consortium name="The Broad Institute Genomics Platform"/>
            <consortium name="The Broad Institute Genome Sequencing Center for Infectious Disease"/>
            <person name="Wu L."/>
            <person name="Ma J."/>
        </authorList>
    </citation>
    <scope>NUCLEOTIDE SEQUENCE [LARGE SCALE GENOMIC DNA]</scope>
    <source>
        <strain evidence="6">KACC 11904</strain>
    </source>
</reference>
<keyword evidence="2 4" id="KW-0810">Translation regulation</keyword>
<name>A0ABW0K7X2_9BACL</name>
<evidence type="ECO:0000256" key="2">
    <source>
        <dbReference type="ARBA" id="ARBA00022845"/>
    </source>
</evidence>
<evidence type="ECO:0000313" key="5">
    <source>
        <dbReference type="EMBL" id="MFC5448787.1"/>
    </source>
</evidence>
<proteinExistence type="inferred from homology"/>
<organism evidence="5 6">
    <name type="scientific">Paenibacillus aestuarii</name>
    <dbReference type="NCBI Taxonomy" id="516965"/>
    <lineage>
        <taxon>Bacteria</taxon>
        <taxon>Bacillati</taxon>
        <taxon>Bacillota</taxon>
        <taxon>Bacilli</taxon>
        <taxon>Bacillales</taxon>
        <taxon>Paenibacillaceae</taxon>
        <taxon>Paenibacillus</taxon>
    </lineage>
</organism>
<keyword evidence="1 4" id="KW-0963">Cytoplasm</keyword>
<evidence type="ECO:0000313" key="6">
    <source>
        <dbReference type="Proteomes" id="UP001596044"/>
    </source>
</evidence>
<dbReference type="Proteomes" id="UP001596044">
    <property type="component" value="Unassembled WGS sequence"/>
</dbReference>
<evidence type="ECO:0000256" key="4">
    <source>
        <dbReference type="HAMAP-Rule" id="MF_00167"/>
    </source>
</evidence>
<comment type="subunit">
    <text evidence="4">Homodimer; the beta-strands of each monomer intercalate to form a hydrophobic core, while the alpha-helices form wings that extend away from the core.</text>
</comment>
<dbReference type="SUPFAM" id="SSF117130">
    <property type="entry name" value="CsrA-like"/>
    <property type="match status" value="1"/>
</dbReference>
<dbReference type="NCBIfam" id="NF002469">
    <property type="entry name" value="PRK01712.1"/>
    <property type="match status" value="1"/>
</dbReference>
<keyword evidence="4" id="KW-1005">Bacterial flagellum biogenesis</keyword>
<dbReference type="Gene3D" id="2.60.40.4380">
    <property type="entry name" value="Translational regulator CsrA"/>
    <property type="match status" value="1"/>
</dbReference>
<keyword evidence="6" id="KW-1185">Reference proteome</keyword>
<dbReference type="Pfam" id="PF02599">
    <property type="entry name" value="CsrA"/>
    <property type="match status" value="1"/>
</dbReference>
<dbReference type="InterPro" id="IPR003751">
    <property type="entry name" value="CsrA"/>
</dbReference>
<comment type="similarity">
    <text evidence="4">Belongs to the CsrA/RsmA family.</text>
</comment>
<protein>
    <recommendedName>
        <fullName evidence="4">Translational regulator CsrA</fullName>
    </recommendedName>
</protein>
<evidence type="ECO:0000256" key="3">
    <source>
        <dbReference type="ARBA" id="ARBA00022884"/>
    </source>
</evidence>
<dbReference type="NCBIfam" id="TIGR00202">
    <property type="entry name" value="csrA"/>
    <property type="match status" value="1"/>
</dbReference>
<comment type="function">
    <text evidence="4">A translational regulator that binds mRNA to regulate translation initiation and/or mRNA stability. Usually binds in the 5'-UTR at or near the Shine-Dalgarno sequence preventing ribosome-binding, thus repressing translation. Its main target seems to be the major flagellin gene, while its function is anatagonized by FliW.</text>
</comment>